<organism evidence="3 4">
    <name type="scientific">Pogona vitticeps</name>
    <name type="common">central bearded dragon</name>
    <dbReference type="NCBI Taxonomy" id="103695"/>
    <lineage>
        <taxon>Eukaryota</taxon>
        <taxon>Metazoa</taxon>
        <taxon>Chordata</taxon>
        <taxon>Craniata</taxon>
        <taxon>Vertebrata</taxon>
        <taxon>Euteleostomi</taxon>
        <taxon>Lepidosauria</taxon>
        <taxon>Squamata</taxon>
        <taxon>Bifurcata</taxon>
        <taxon>Unidentata</taxon>
        <taxon>Episquamata</taxon>
        <taxon>Toxicofera</taxon>
        <taxon>Iguania</taxon>
        <taxon>Acrodonta</taxon>
        <taxon>Agamidae</taxon>
        <taxon>Amphibolurinae</taxon>
        <taxon>Pogona</taxon>
    </lineage>
</organism>
<dbReference type="InterPro" id="IPR003461">
    <property type="entry name" value="Keratin"/>
</dbReference>
<dbReference type="PANTHER" id="PTHR31203">
    <property type="entry name" value="BETA-KERATIN-RELATED PROTEIN-RELATED"/>
    <property type="match status" value="1"/>
</dbReference>
<comment type="similarity">
    <text evidence="1">Belongs to the avian keratin family.</text>
</comment>
<sequence length="203" mass="20075">MADCGPACAISSLSSSRTAGFESRVSRTLEVSAREQFTDFVFQIDLPRSAMPICGPSNAIPSCAATPSVGFGSDNRGFGGALGLGGLGSIGSGYGGTVSAASLGVLQGVHPACIVQNPPSEVTLNPPPVTITMPGPILCASPEGVQVGGYSPCAVPGYGQGSRYGGLGYGGLSSGLLGSHSGRSGIFGRRGSVCLYPGGNVCV</sequence>
<reference evidence="4" key="1">
    <citation type="submission" date="2025-08" db="UniProtKB">
        <authorList>
            <consortium name="RefSeq"/>
        </authorList>
    </citation>
    <scope>IDENTIFICATION</scope>
</reference>
<name>A0ABM5F4W3_9SAUR</name>
<dbReference type="RefSeq" id="XP_072840437.1">
    <property type="nucleotide sequence ID" value="XM_072984336.1"/>
</dbReference>
<evidence type="ECO:0000256" key="2">
    <source>
        <dbReference type="ARBA" id="ARBA00022744"/>
    </source>
</evidence>
<keyword evidence="3" id="KW-1185">Reference proteome</keyword>
<evidence type="ECO:0000256" key="1">
    <source>
        <dbReference type="ARBA" id="ARBA00008702"/>
    </source>
</evidence>
<protein>
    <submittedName>
        <fullName evidence="4">Uncharacterized protein</fullName>
    </submittedName>
</protein>
<dbReference type="GeneID" id="140702845"/>
<accession>A0ABM5F4W3</accession>
<gene>
    <name evidence="4" type="primary">LOC140702845</name>
</gene>
<dbReference type="PANTHER" id="PTHR31203:SF1">
    <property type="entry name" value="BETA-KERATIN-RELATED PROTEIN-RELATED"/>
    <property type="match status" value="1"/>
</dbReference>
<keyword evidence="2" id="KW-0416">Keratin</keyword>
<evidence type="ECO:0000313" key="3">
    <source>
        <dbReference type="Proteomes" id="UP001652642"/>
    </source>
</evidence>
<evidence type="ECO:0000313" key="4">
    <source>
        <dbReference type="RefSeq" id="XP_072840437.1"/>
    </source>
</evidence>
<proteinExistence type="inferred from homology"/>
<dbReference type="Proteomes" id="UP001652642">
    <property type="component" value="Chromosome 15"/>
</dbReference>
<dbReference type="Pfam" id="PF02422">
    <property type="entry name" value="Keratin"/>
    <property type="match status" value="1"/>
</dbReference>